<dbReference type="AlphaFoldDB" id="A0A7J8DI86"/>
<dbReference type="InterPro" id="IPR000215">
    <property type="entry name" value="Serpin_fam"/>
</dbReference>
<dbReference type="InterPro" id="IPR042185">
    <property type="entry name" value="Serpin_sf_2"/>
</dbReference>
<dbReference type="Pfam" id="PF00079">
    <property type="entry name" value="Serpin"/>
    <property type="match status" value="1"/>
</dbReference>
<keyword evidence="4" id="KW-0646">Protease inhibitor</keyword>
<evidence type="ECO:0000256" key="4">
    <source>
        <dbReference type="ARBA" id="ARBA00022690"/>
    </source>
</evidence>
<dbReference type="SMART" id="SM00093">
    <property type="entry name" value="SERPIN"/>
    <property type="match status" value="1"/>
</dbReference>
<dbReference type="EMBL" id="JACASE010000012">
    <property type="protein sequence ID" value="KAF6422898.1"/>
    <property type="molecule type" value="Genomic_DNA"/>
</dbReference>
<evidence type="ECO:0000256" key="3">
    <source>
        <dbReference type="ARBA" id="ARBA00022490"/>
    </source>
</evidence>
<dbReference type="PANTHER" id="PTHR11461">
    <property type="entry name" value="SERINE PROTEASE INHIBITOR, SERPIN"/>
    <property type="match status" value="1"/>
</dbReference>
<proteinExistence type="inferred from homology"/>
<keyword evidence="5" id="KW-0722">Serine protease inhibitor</keyword>
<comment type="function">
    <text evidence="6">May play a role in the proliferation or differentiation of keratinocytes.</text>
</comment>
<dbReference type="PANTHER" id="PTHR11461:SF161">
    <property type="entry name" value="SERPIN B13"/>
    <property type="match status" value="1"/>
</dbReference>
<dbReference type="Gene3D" id="2.30.39.10">
    <property type="entry name" value="Alpha-1-antitrypsin, domain 1"/>
    <property type="match status" value="1"/>
</dbReference>
<dbReference type="Gene3D" id="3.30.497.10">
    <property type="entry name" value="Antithrombin, subunit I, domain 2"/>
    <property type="match status" value="1"/>
</dbReference>
<dbReference type="InterPro" id="IPR023796">
    <property type="entry name" value="Serpin_dom"/>
</dbReference>
<comment type="caution">
    <text evidence="9">The sequence shown here is derived from an EMBL/GenBank/DDBJ whole genome shotgun (WGS) entry which is preliminary data.</text>
</comment>
<comment type="subcellular location">
    <subcellularLocation>
        <location evidence="1">Cytoplasm</location>
    </subcellularLocation>
</comment>
<gene>
    <name evidence="9" type="ORF">HJG63_008686</name>
</gene>
<dbReference type="GO" id="GO:0004867">
    <property type="term" value="F:serine-type endopeptidase inhibitor activity"/>
    <property type="evidence" value="ECO:0007669"/>
    <property type="project" value="UniProtKB-KW"/>
</dbReference>
<dbReference type="OrthoDB" id="671595at2759"/>
<name>A0A7J8DI86_ROUAE</name>
<dbReference type="InterPro" id="IPR042178">
    <property type="entry name" value="Serpin_sf_1"/>
</dbReference>
<comment type="similarity">
    <text evidence="2">Belongs to the serpin family. Ov-serpin subfamily.</text>
</comment>
<organism evidence="9 10">
    <name type="scientific">Rousettus aegyptiacus</name>
    <name type="common">Egyptian fruit bat</name>
    <name type="synonym">Pteropus aegyptiacus</name>
    <dbReference type="NCBI Taxonomy" id="9407"/>
    <lineage>
        <taxon>Eukaryota</taxon>
        <taxon>Metazoa</taxon>
        <taxon>Chordata</taxon>
        <taxon>Craniata</taxon>
        <taxon>Vertebrata</taxon>
        <taxon>Euteleostomi</taxon>
        <taxon>Mammalia</taxon>
        <taxon>Eutheria</taxon>
        <taxon>Laurasiatheria</taxon>
        <taxon>Chiroptera</taxon>
        <taxon>Yinpterochiroptera</taxon>
        <taxon>Pteropodoidea</taxon>
        <taxon>Pteropodidae</taxon>
        <taxon>Rousettinae</taxon>
        <taxon>Rousettus</taxon>
    </lineage>
</organism>
<protein>
    <recommendedName>
        <fullName evidence="7">Serpin B13</fullName>
    </recommendedName>
</protein>
<dbReference type="GO" id="GO:0005737">
    <property type="term" value="C:cytoplasm"/>
    <property type="evidence" value="ECO:0007669"/>
    <property type="project" value="UniProtKB-SubCell"/>
</dbReference>
<dbReference type="FunFam" id="3.30.497.10:FF:000098">
    <property type="entry name" value="Serpin family B member 13"/>
    <property type="match status" value="1"/>
</dbReference>
<dbReference type="SUPFAM" id="SSF56574">
    <property type="entry name" value="Serpins"/>
    <property type="match status" value="1"/>
</dbReference>
<evidence type="ECO:0000256" key="2">
    <source>
        <dbReference type="ARBA" id="ARBA00006426"/>
    </source>
</evidence>
<dbReference type="InterPro" id="IPR023795">
    <property type="entry name" value="Serpin_CS"/>
</dbReference>
<keyword evidence="10" id="KW-1185">Reference proteome</keyword>
<feature type="domain" description="Serpin" evidence="8">
    <location>
        <begin position="13"/>
        <end position="390"/>
    </location>
</feature>
<evidence type="ECO:0000256" key="1">
    <source>
        <dbReference type="ARBA" id="ARBA00004496"/>
    </source>
</evidence>
<dbReference type="PROSITE" id="PS00284">
    <property type="entry name" value="SERPIN"/>
    <property type="match status" value="1"/>
</dbReference>
<reference evidence="9 10" key="1">
    <citation type="journal article" date="2020" name="Nature">
        <title>Six reference-quality genomes reveal evolution of bat adaptations.</title>
        <authorList>
            <person name="Jebb D."/>
            <person name="Huang Z."/>
            <person name="Pippel M."/>
            <person name="Hughes G.M."/>
            <person name="Lavrichenko K."/>
            <person name="Devanna P."/>
            <person name="Winkler S."/>
            <person name="Jermiin L.S."/>
            <person name="Skirmuntt E.C."/>
            <person name="Katzourakis A."/>
            <person name="Burkitt-Gray L."/>
            <person name="Ray D.A."/>
            <person name="Sullivan K.A.M."/>
            <person name="Roscito J.G."/>
            <person name="Kirilenko B.M."/>
            <person name="Davalos L.M."/>
            <person name="Corthals A.P."/>
            <person name="Power M.L."/>
            <person name="Jones G."/>
            <person name="Ransome R.D."/>
            <person name="Dechmann D.K.N."/>
            <person name="Locatelli A.G."/>
            <person name="Puechmaille S.J."/>
            <person name="Fedrigo O."/>
            <person name="Jarvis E.D."/>
            <person name="Hiller M."/>
            <person name="Vernes S.C."/>
            <person name="Myers E.W."/>
            <person name="Teeling E.C."/>
        </authorList>
    </citation>
    <scope>NUCLEOTIDE SEQUENCE [LARGE SCALE GENOMIC DNA]</scope>
    <source>
        <strain evidence="9">MRouAeg1</strain>
        <tissue evidence="9">Muscle</tissue>
    </source>
</reference>
<evidence type="ECO:0000256" key="7">
    <source>
        <dbReference type="ARBA" id="ARBA00070942"/>
    </source>
</evidence>
<evidence type="ECO:0000256" key="6">
    <source>
        <dbReference type="ARBA" id="ARBA00055143"/>
    </source>
</evidence>
<evidence type="ECO:0000259" key="8">
    <source>
        <dbReference type="SMART" id="SM00093"/>
    </source>
</evidence>
<keyword evidence="3" id="KW-0963">Cytoplasm</keyword>
<accession>A0A7J8DI86</accession>
<dbReference type="InterPro" id="IPR036186">
    <property type="entry name" value="Serpin_sf"/>
</dbReference>
<evidence type="ECO:0000313" key="10">
    <source>
        <dbReference type="Proteomes" id="UP000593571"/>
    </source>
</evidence>
<dbReference type="FunFam" id="2.10.310.10:FF:000001">
    <property type="entry name" value="Serpin family A member 1"/>
    <property type="match status" value="1"/>
</dbReference>
<dbReference type="Proteomes" id="UP000593571">
    <property type="component" value="Unassembled WGS sequence"/>
</dbReference>
<dbReference type="FunFam" id="2.30.39.10:FF:000001">
    <property type="entry name" value="Serpin family B member 2"/>
    <property type="match status" value="1"/>
</dbReference>
<sequence>MDSLGAAITVFGIDLFRELSKTNDGNIFFSPVSITTVIGMLPLGARGSTATQLRKVLFSEKDTESSGIKAEEKEIEKMEEIHHQFETFLSEISKPTNNYELKIANRLFGEKTYLFLQKYLDSVEKYYHASLEPVDFVNAADESRKKINAWVESQTHEKIRDLLPDASLSSSTKLVLVNSVYFKGQWDTEFKKEDTQEEEFWLNKDTSKPVRMMTQRRSFSFAFLEDLQAKILGIPYRNSDLSMFVLLPDDIDGLEKIINKISPEKLVEWTNPGRMEERTVTLRLPRFEVEDSYDMEAVLAAAGMGYAFSGRKAGRSGTPSGSELQAQKFLHASFVAVTEDGTEAAAATGMDFAITSAPGGETFHCNHPFLFFIRHNESNSVLFFGRLSSP</sequence>
<dbReference type="GO" id="GO:0005615">
    <property type="term" value="C:extracellular space"/>
    <property type="evidence" value="ECO:0007669"/>
    <property type="project" value="InterPro"/>
</dbReference>
<evidence type="ECO:0000256" key="5">
    <source>
        <dbReference type="ARBA" id="ARBA00022900"/>
    </source>
</evidence>
<evidence type="ECO:0000313" key="9">
    <source>
        <dbReference type="EMBL" id="KAF6422898.1"/>
    </source>
</evidence>